<dbReference type="RefSeq" id="WP_062152203.1">
    <property type="nucleotide sequence ID" value="NZ_CP012373.2"/>
</dbReference>
<dbReference type="AlphaFoldDB" id="A0A2N9YH79"/>
<keyword evidence="2" id="KW-1185">Reference proteome</keyword>
<sequence length="169" mass="19152">MAKINEQNKLKARNMYVYEYRNLEEIAELLGTVASTTVRAWKEKSAKLGDDWDKARSAHRIAEGGLSAINARLLEELARNSQNIFEKIKELENPLEAVGAIAQLGDSYSKLTRAIRDGTPQLNELAVIQKTLTILRKFIEEKYPQHLTAFVDILEPFAVHMTKQVGNKK</sequence>
<dbReference type="Proteomes" id="UP000234271">
    <property type="component" value="Chromosome"/>
</dbReference>
<protein>
    <submittedName>
        <fullName evidence="1">DUF1804 family protein</fullName>
    </submittedName>
</protein>
<dbReference type="KEGG" id="blep:AL038_09365"/>
<dbReference type="STRING" id="288004.AL038_09365"/>
<dbReference type="OrthoDB" id="5676847at2"/>
<proteinExistence type="predicted"/>
<name>A0A2N9YH79_9GAMM</name>
<dbReference type="Pfam" id="PF08822">
    <property type="entry name" value="DUF1804"/>
    <property type="match status" value="1"/>
</dbReference>
<organism evidence="1 2">
    <name type="scientific">Beggiatoa leptomitoformis</name>
    <dbReference type="NCBI Taxonomy" id="288004"/>
    <lineage>
        <taxon>Bacteria</taxon>
        <taxon>Pseudomonadati</taxon>
        <taxon>Pseudomonadota</taxon>
        <taxon>Gammaproteobacteria</taxon>
        <taxon>Thiotrichales</taxon>
        <taxon>Thiotrichaceae</taxon>
        <taxon>Beggiatoa</taxon>
    </lineage>
</organism>
<dbReference type="InterPro" id="IPR014926">
    <property type="entry name" value="Phage_D3112_Orf24"/>
</dbReference>
<reference evidence="2" key="1">
    <citation type="submission" date="2016-12" db="EMBL/GenBank/DDBJ databases">
        <title>Complete Genome Sequence of Beggiatoa leptomitiformis D-401.</title>
        <authorList>
            <person name="Fomenkov A."/>
            <person name="Vincze T."/>
            <person name="Grabovich M."/>
            <person name="Anton B.P."/>
            <person name="Dubinina G."/>
            <person name="Orlova M."/>
            <person name="Belousova E."/>
            <person name="Roberts R.J."/>
        </authorList>
    </citation>
    <scope>NUCLEOTIDE SEQUENCE [LARGE SCALE GENOMIC DNA]</scope>
    <source>
        <strain evidence="2">D-401</strain>
    </source>
</reference>
<evidence type="ECO:0000313" key="2">
    <source>
        <dbReference type="Proteomes" id="UP000234271"/>
    </source>
</evidence>
<accession>A0A2N9YH79</accession>
<gene>
    <name evidence="1" type="ORF">BLE401_14935</name>
</gene>
<evidence type="ECO:0000313" key="1">
    <source>
        <dbReference type="EMBL" id="AUI69857.1"/>
    </source>
</evidence>
<dbReference type="EMBL" id="CP018889">
    <property type="protein sequence ID" value="AUI69857.1"/>
    <property type="molecule type" value="Genomic_DNA"/>
</dbReference>